<gene>
    <name evidence="5" type="ORF">PVL29_005206</name>
</gene>
<organism evidence="5 6">
    <name type="scientific">Vitis rotundifolia</name>
    <name type="common">Muscadine grape</name>
    <dbReference type="NCBI Taxonomy" id="103349"/>
    <lineage>
        <taxon>Eukaryota</taxon>
        <taxon>Viridiplantae</taxon>
        <taxon>Streptophyta</taxon>
        <taxon>Embryophyta</taxon>
        <taxon>Tracheophyta</taxon>
        <taxon>Spermatophyta</taxon>
        <taxon>Magnoliopsida</taxon>
        <taxon>eudicotyledons</taxon>
        <taxon>Gunneridae</taxon>
        <taxon>Pentapetalae</taxon>
        <taxon>rosids</taxon>
        <taxon>Vitales</taxon>
        <taxon>Vitaceae</taxon>
        <taxon>Viteae</taxon>
        <taxon>Vitis</taxon>
    </lineage>
</organism>
<dbReference type="PROSITE" id="PS51658">
    <property type="entry name" value="BFN"/>
    <property type="match status" value="1"/>
</dbReference>
<evidence type="ECO:0000313" key="6">
    <source>
        <dbReference type="Proteomes" id="UP001168098"/>
    </source>
</evidence>
<dbReference type="AlphaFoldDB" id="A0AA39AA59"/>
<dbReference type="InterPro" id="IPR003729">
    <property type="entry name" value="Bi_nuclease_dom"/>
</dbReference>
<dbReference type="PANTHER" id="PTHR15160">
    <property type="entry name" value="VON HIPPEL-LINDAU PROTEIN"/>
    <property type="match status" value="1"/>
</dbReference>
<keyword evidence="2" id="KW-0378">Hydrolase</keyword>
<keyword evidence="2" id="KW-0540">Nuclease</keyword>
<dbReference type="PANTHER" id="PTHR15160:SF1">
    <property type="entry name" value="VON HIPPEL-LINDAU DISEASE TUMOR SUPPRESSOR"/>
    <property type="match status" value="1"/>
</dbReference>
<comment type="function">
    <text evidence="3">Bifunctional nuclease with both RNase and DNase activities. Involved in basal defense response. Participates in abscisic acid-derived callose deposition following infection by a necrotrophic pathogen.</text>
</comment>
<reference evidence="5 6" key="1">
    <citation type="journal article" date="2023" name="BMC Biotechnol.">
        <title>Vitis rotundifolia cv Carlos genome sequencing.</title>
        <authorList>
            <person name="Huff M."/>
            <person name="Hulse-Kemp A."/>
            <person name="Scheffler B."/>
            <person name="Youngblood R."/>
            <person name="Simpson S."/>
            <person name="Babiker E."/>
            <person name="Staton M."/>
        </authorList>
    </citation>
    <scope>NUCLEOTIDE SEQUENCE [LARGE SCALE GENOMIC DNA]</scope>
    <source>
        <tissue evidence="5">Leaf</tissue>
    </source>
</reference>
<accession>A0AA39AA59</accession>
<protein>
    <recommendedName>
        <fullName evidence="4">BFN domain-containing protein</fullName>
    </recommendedName>
</protein>
<dbReference type="EMBL" id="JARBHA010000004">
    <property type="protein sequence ID" value="KAJ9703833.1"/>
    <property type="molecule type" value="Genomic_DNA"/>
</dbReference>
<comment type="caution">
    <text evidence="5">The sequence shown here is derived from an EMBL/GenBank/DDBJ whole genome shotgun (WGS) entry which is preliminary data.</text>
</comment>
<dbReference type="Proteomes" id="UP001168098">
    <property type="component" value="Unassembled WGS sequence"/>
</dbReference>
<evidence type="ECO:0000259" key="4">
    <source>
        <dbReference type="PROSITE" id="PS51658"/>
    </source>
</evidence>
<evidence type="ECO:0000256" key="1">
    <source>
        <dbReference type="ARBA" id="ARBA00009095"/>
    </source>
</evidence>
<evidence type="ECO:0000313" key="5">
    <source>
        <dbReference type="EMBL" id="KAJ9703833.1"/>
    </source>
</evidence>
<name>A0AA39AA59_VITRO</name>
<dbReference type="GO" id="GO:0030891">
    <property type="term" value="C:VCB complex"/>
    <property type="evidence" value="ECO:0007669"/>
    <property type="project" value="TreeGrafter"/>
</dbReference>
<dbReference type="GO" id="GO:0016567">
    <property type="term" value="P:protein ubiquitination"/>
    <property type="evidence" value="ECO:0007669"/>
    <property type="project" value="TreeGrafter"/>
</dbReference>
<dbReference type="Pfam" id="PF02577">
    <property type="entry name" value="BFN_dom"/>
    <property type="match status" value="1"/>
</dbReference>
<sequence length="326" mass="36719">MLRAHLCLRTVSGAGLVAQQFDGSRSVSNSLVSFSSRFSFQLGFRGRHSRGSKSVIISCRASRGSSGDSSANGEDRDQDYLEAFVLISETISHHQMRKQGFLDGNKWQSWGQLHPFSAQTKDLRADVSSIGQGFLHRFQSPTIFLKVSCDGDFLLPIIVGEFSVEKLIDALREDEIVDCPNQFQFVRDLVGKLGYKVKMVKITERIVNTYFSRIYFSKPGENNVLSVDARPSDAINVAKICKVPIYVNKQIILTDAIRIIYGMGRARDRKSVYDVVLDSAADGPDLLAEELDLVRNMSLAIKEERYNDAALWRDKLMKLRESRHEL</sequence>
<dbReference type="GO" id="GO:0004518">
    <property type="term" value="F:nuclease activity"/>
    <property type="evidence" value="ECO:0007669"/>
    <property type="project" value="UniProtKB-UniRule"/>
</dbReference>
<dbReference type="SUPFAM" id="SSF103256">
    <property type="entry name" value="Hypothetical protein TM0160"/>
    <property type="match status" value="1"/>
</dbReference>
<keyword evidence="6" id="KW-1185">Reference proteome</keyword>
<evidence type="ECO:0000256" key="2">
    <source>
        <dbReference type="ARBA" id="ARBA00022722"/>
    </source>
</evidence>
<dbReference type="Gene3D" id="3.10.690.10">
    <property type="entry name" value="Bifunctional nuclease domain"/>
    <property type="match status" value="1"/>
</dbReference>
<comment type="similarity">
    <text evidence="1">Belongs to the bifunctional nuclease family.</text>
</comment>
<dbReference type="GO" id="GO:0005634">
    <property type="term" value="C:nucleus"/>
    <property type="evidence" value="ECO:0007669"/>
    <property type="project" value="TreeGrafter"/>
</dbReference>
<evidence type="ECO:0000256" key="3">
    <source>
        <dbReference type="ARBA" id="ARBA00025428"/>
    </source>
</evidence>
<proteinExistence type="inferred from homology"/>
<dbReference type="InterPro" id="IPR036104">
    <property type="entry name" value="BFN_sf"/>
</dbReference>
<feature type="domain" description="BFN" evidence="4">
    <location>
        <begin position="122"/>
        <end position="259"/>
    </location>
</feature>